<reference evidence="1 2" key="2">
    <citation type="journal article" date="2013" name="PLoS ONE">
        <title>INDIGO - INtegrated Data Warehouse of MIcrobial GenOmes with Examples from the Red Sea Extremophiles.</title>
        <authorList>
            <person name="Alam I."/>
            <person name="Antunes A."/>
            <person name="Kamau A.A."/>
            <person name="Ba Alawi W."/>
            <person name="Kalkatawi M."/>
            <person name="Stingl U."/>
            <person name="Bajic V.B."/>
        </authorList>
    </citation>
    <scope>NUCLEOTIDE SEQUENCE [LARGE SCALE GENOMIC DNA]</scope>
    <source>
        <strain evidence="1 2">SARL4B</strain>
    </source>
</reference>
<gene>
    <name evidence="1" type="ORF">HLRTI_001315</name>
</gene>
<comment type="caution">
    <text evidence="1">The sequence shown here is derived from an EMBL/GenBank/DDBJ whole genome shotgun (WGS) entry which is preliminary data.</text>
</comment>
<dbReference type="EMBL" id="AFNT02000012">
    <property type="protein sequence ID" value="ERJ06609.1"/>
    <property type="molecule type" value="Genomic_DNA"/>
</dbReference>
<dbReference type="RefSeq" id="WP_008525166.1">
    <property type="nucleotide sequence ID" value="NC_021921.1"/>
</dbReference>
<dbReference type="AlphaFoldDB" id="U2FE90"/>
<evidence type="ECO:0000313" key="2">
    <source>
        <dbReference type="Proteomes" id="UP000003861"/>
    </source>
</evidence>
<dbReference type="GeneID" id="23798575"/>
<evidence type="ECO:0000313" key="1">
    <source>
        <dbReference type="EMBL" id="ERJ06609.1"/>
    </source>
</evidence>
<name>U2FE90_9EURY</name>
<sequence length="68" mass="7880">MIEKIYCWVFGHPEEAVTPYVDPVGDEVWVEINCPRCGHKRTFFDSFSDLDEQTVYLSGDRPEPGKEN</sequence>
<accession>U2FE90</accession>
<reference evidence="1 2" key="1">
    <citation type="journal article" date="2011" name="J. Bacteriol.">
        <title>Genome sequence of Halorhabdus tiamatea, the first archaeon isolated from a deep-sea anoxic brine lake.</title>
        <authorList>
            <person name="Antunes A."/>
            <person name="Alam I."/>
            <person name="Bajic V.B."/>
            <person name="Stingl U."/>
        </authorList>
    </citation>
    <scope>NUCLEOTIDE SEQUENCE [LARGE SCALE GENOMIC DNA]</scope>
    <source>
        <strain evidence="1 2">SARL4B</strain>
    </source>
</reference>
<protein>
    <submittedName>
        <fullName evidence="1">Uncharacterized protein</fullName>
    </submittedName>
</protein>
<dbReference type="Proteomes" id="UP000003861">
    <property type="component" value="Unassembled WGS sequence"/>
</dbReference>
<proteinExistence type="predicted"/>
<organism evidence="1 2">
    <name type="scientific">Halorhabdus tiamatea SARL4B</name>
    <dbReference type="NCBI Taxonomy" id="1033806"/>
    <lineage>
        <taxon>Archaea</taxon>
        <taxon>Methanobacteriati</taxon>
        <taxon>Methanobacteriota</taxon>
        <taxon>Stenosarchaea group</taxon>
        <taxon>Halobacteria</taxon>
        <taxon>Halobacteriales</taxon>
        <taxon>Haloarculaceae</taxon>
        <taxon>Halorhabdus</taxon>
    </lineage>
</organism>